<keyword evidence="2" id="KW-0408">Iron</keyword>
<dbReference type="Proteomes" id="UP000186406">
    <property type="component" value="Unassembled WGS sequence"/>
</dbReference>
<accession>A0A1M7ZH24</accession>
<dbReference type="GO" id="GO:0016706">
    <property type="term" value="F:2-oxoglutarate-dependent dioxygenase activity"/>
    <property type="evidence" value="ECO:0007669"/>
    <property type="project" value="UniProtKB-ARBA"/>
</dbReference>
<dbReference type="Pfam" id="PF05721">
    <property type="entry name" value="PhyH"/>
    <property type="match status" value="1"/>
</dbReference>
<reference evidence="3 4" key="1">
    <citation type="submission" date="2016-12" db="EMBL/GenBank/DDBJ databases">
        <authorList>
            <person name="Song W.-J."/>
            <person name="Kurnit D.M."/>
        </authorList>
    </citation>
    <scope>NUCLEOTIDE SEQUENCE [LARGE SCALE GENOMIC DNA]</scope>
    <source>
        <strain evidence="3 4">DSM 19599</strain>
    </source>
</reference>
<organism evidence="3 4">
    <name type="scientific">Pseudoxanthobacter soli DSM 19599</name>
    <dbReference type="NCBI Taxonomy" id="1123029"/>
    <lineage>
        <taxon>Bacteria</taxon>
        <taxon>Pseudomonadati</taxon>
        <taxon>Pseudomonadota</taxon>
        <taxon>Alphaproteobacteria</taxon>
        <taxon>Hyphomicrobiales</taxon>
        <taxon>Segnochrobactraceae</taxon>
        <taxon>Pseudoxanthobacter</taxon>
    </lineage>
</organism>
<dbReference type="PANTHER" id="PTHR20883:SF15">
    <property type="entry name" value="PHYTANOYL-COA DIOXYGENASE DOMAIN-CONTAINING PROTEIN 1"/>
    <property type="match status" value="1"/>
</dbReference>
<evidence type="ECO:0000313" key="3">
    <source>
        <dbReference type="EMBL" id="SHO64201.1"/>
    </source>
</evidence>
<protein>
    <submittedName>
        <fullName evidence="3">Phytanoyl-CoA hydroxylase</fullName>
    </submittedName>
</protein>
<evidence type="ECO:0000256" key="2">
    <source>
        <dbReference type="ARBA" id="ARBA00023004"/>
    </source>
</evidence>
<dbReference type="AlphaFoldDB" id="A0A1M7ZH24"/>
<keyword evidence="4" id="KW-1185">Reference proteome</keyword>
<dbReference type="Gene3D" id="2.60.120.620">
    <property type="entry name" value="q2cbj1_9rhob like domain"/>
    <property type="match status" value="1"/>
</dbReference>
<keyword evidence="1" id="KW-0479">Metal-binding</keyword>
<dbReference type="PANTHER" id="PTHR20883">
    <property type="entry name" value="PHYTANOYL-COA DIOXYGENASE DOMAIN CONTAINING 1"/>
    <property type="match status" value="1"/>
</dbReference>
<dbReference type="SUPFAM" id="SSF51197">
    <property type="entry name" value="Clavaminate synthase-like"/>
    <property type="match status" value="1"/>
</dbReference>
<dbReference type="STRING" id="1123029.SAMN02745172_01628"/>
<dbReference type="InterPro" id="IPR008775">
    <property type="entry name" value="Phytyl_CoA_dOase-like"/>
</dbReference>
<dbReference type="GO" id="GO:0005506">
    <property type="term" value="F:iron ion binding"/>
    <property type="evidence" value="ECO:0007669"/>
    <property type="project" value="UniProtKB-ARBA"/>
</dbReference>
<evidence type="ECO:0000313" key="4">
    <source>
        <dbReference type="Proteomes" id="UP000186406"/>
    </source>
</evidence>
<dbReference type="RefSeq" id="WP_210215414.1">
    <property type="nucleotide sequence ID" value="NZ_FRXO01000003.1"/>
</dbReference>
<sequence>MTRRFPFPHDGRPDQAIRDAYKADGFLVLEGFASRETCAALRQRVHDLIDGFDPESVRSVFSTADQAHARDRYFRESGDEIRFFFEAQAFDADGRLVRDKQGAINKIGHALHDLDPVFAPFSYDPRLGRLAKGLGLADPGLVQSMVIAKPAFIGGEVGMHQDATFLYTEPSTVTGFWIALEDATAENGCLFAPPGGHRTTLRERFHYRGDDLVKTTLDPAPLEDEVGVPLEAPEGTLVVLHGLLPHRSGPNTSPRSRLAYAVHAIDRAAGWAPDNWLRRRADMPVRGFDA</sequence>
<name>A0A1M7ZH24_9HYPH</name>
<evidence type="ECO:0000256" key="1">
    <source>
        <dbReference type="ARBA" id="ARBA00022723"/>
    </source>
</evidence>
<gene>
    <name evidence="3" type="ORF">SAMN02745172_01628</name>
</gene>
<dbReference type="EMBL" id="FRXO01000003">
    <property type="protein sequence ID" value="SHO64201.1"/>
    <property type="molecule type" value="Genomic_DNA"/>
</dbReference>
<proteinExistence type="predicted"/>